<dbReference type="EMBL" id="MCGE01000015">
    <property type="protein sequence ID" value="ORZ14132.1"/>
    <property type="molecule type" value="Genomic_DNA"/>
</dbReference>
<organism evidence="1 2">
    <name type="scientific">Absidia repens</name>
    <dbReference type="NCBI Taxonomy" id="90262"/>
    <lineage>
        <taxon>Eukaryota</taxon>
        <taxon>Fungi</taxon>
        <taxon>Fungi incertae sedis</taxon>
        <taxon>Mucoromycota</taxon>
        <taxon>Mucoromycotina</taxon>
        <taxon>Mucoromycetes</taxon>
        <taxon>Mucorales</taxon>
        <taxon>Cunninghamellaceae</taxon>
        <taxon>Absidia</taxon>
    </lineage>
</organism>
<keyword evidence="2" id="KW-1185">Reference proteome</keyword>
<name>A0A1X2ICU8_9FUNG</name>
<reference evidence="1 2" key="1">
    <citation type="submission" date="2016-07" db="EMBL/GenBank/DDBJ databases">
        <title>Pervasive Adenine N6-methylation of Active Genes in Fungi.</title>
        <authorList>
            <consortium name="DOE Joint Genome Institute"/>
            <person name="Mondo S.J."/>
            <person name="Dannebaum R.O."/>
            <person name="Kuo R.C."/>
            <person name="Labutti K."/>
            <person name="Haridas S."/>
            <person name="Kuo A."/>
            <person name="Salamov A."/>
            <person name="Ahrendt S.R."/>
            <person name="Lipzen A."/>
            <person name="Sullivan W."/>
            <person name="Andreopoulos W.B."/>
            <person name="Clum A."/>
            <person name="Lindquist E."/>
            <person name="Daum C."/>
            <person name="Ramamoorthy G.K."/>
            <person name="Gryganskyi A."/>
            <person name="Culley D."/>
            <person name="Magnuson J.K."/>
            <person name="James T.Y."/>
            <person name="O'Malley M.A."/>
            <person name="Stajich J.E."/>
            <person name="Spatafora J.W."/>
            <person name="Visel A."/>
            <person name="Grigoriev I.V."/>
        </authorList>
    </citation>
    <scope>NUCLEOTIDE SEQUENCE [LARGE SCALE GENOMIC DNA]</scope>
    <source>
        <strain evidence="1 2">NRRL 1336</strain>
    </source>
</reference>
<sequence>MASCQLLPQTKASLQHIVDYTSTTNTKQPLVVGIAGLPRIGKTTLCHTLSYALEQDYGLETATLSLDTHSTSNNSLAEVLATLKNWIRTEAYPVIFVEGIFMGYKALSSTHRIWSQLSKQQQQQPQQSQQSPNNDPFLALQKFNQTLIPLELNLYPLINLFIQLSANELEDWQASLGKQSTVFQLYLERLDKFGFFDQDERQQTNNNSSRHLVLFLDKDRRLIRQQKVIDGLRSQQLQQQQQLSKVGNVKHQVVSTTTTAKRTTASTAANRDHRRRTWLLSPLMQQQRKYIIATLNPRVLISFAMMSLLGLLGYSRRLSFILDFFNKINQFVL</sequence>
<gene>
    <name evidence="1" type="ORF">BCR42DRAFT_418110</name>
</gene>
<dbReference type="InterPro" id="IPR027417">
    <property type="entry name" value="P-loop_NTPase"/>
</dbReference>
<proteinExistence type="predicted"/>
<accession>A0A1X2ICU8</accession>
<dbReference type="SUPFAM" id="SSF52540">
    <property type="entry name" value="P-loop containing nucleoside triphosphate hydrolases"/>
    <property type="match status" value="1"/>
</dbReference>
<evidence type="ECO:0000313" key="1">
    <source>
        <dbReference type="EMBL" id="ORZ14132.1"/>
    </source>
</evidence>
<dbReference type="OrthoDB" id="347435at2759"/>
<evidence type="ECO:0000313" key="2">
    <source>
        <dbReference type="Proteomes" id="UP000193560"/>
    </source>
</evidence>
<dbReference type="AlphaFoldDB" id="A0A1X2ICU8"/>
<evidence type="ECO:0008006" key="3">
    <source>
        <dbReference type="Google" id="ProtNLM"/>
    </source>
</evidence>
<dbReference type="Gene3D" id="3.40.50.300">
    <property type="entry name" value="P-loop containing nucleotide triphosphate hydrolases"/>
    <property type="match status" value="1"/>
</dbReference>
<comment type="caution">
    <text evidence="1">The sequence shown here is derived from an EMBL/GenBank/DDBJ whole genome shotgun (WGS) entry which is preliminary data.</text>
</comment>
<dbReference type="Proteomes" id="UP000193560">
    <property type="component" value="Unassembled WGS sequence"/>
</dbReference>
<protein>
    <recommendedName>
        <fullName evidence="3">P-loop containing nucleoside triphosphate hydrolase protein</fullName>
    </recommendedName>
</protein>
<dbReference type="STRING" id="90262.A0A1X2ICU8"/>